<feature type="region of interest" description="Disordered" evidence="1">
    <location>
        <begin position="172"/>
        <end position="210"/>
    </location>
</feature>
<feature type="compositionally biased region" description="Polar residues" evidence="1">
    <location>
        <begin position="513"/>
        <end position="528"/>
    </location>
</feature>
<feature type="compositionally biased region" description="Polar residues" evidence="1">
    <location>
        <begin position="199"/>
        <end position="208"/>
    </location>
</feature>
<reference evidence="2" key="1">
    <citation type="submission" date="2024-06" db="EMBL/GenBank/DDBJ databases">
        <authorList>
            <person name="Liu X."/>
            <person name="Lenzi L."/>
            <person name="Haldenby T S."/>
            <person name="Uol C."/>
        </authorList>
    </citation>
    <scope>NUCLEOTIDE SEQUENCE</scope>
</reference>
<dbReference type="Proteomes" id="UP001497525">
    <property type="component" value="Unassembled WGS sequence"/>
</dbReference>
<feature type="region of interest" description="Disordered" evidence="1">
    <location>
        <begin position="1247"/>
        <end position="1266"/>
    </location>
</feature>
<evidence type="ECO:0000313" key="3">
    <source>
        <dbReference type="Proteomes" id="UP001497525"/>
    </source>
</evidence>
<feature type="region of interest" description="Disordered" evidence="1">
    <location>
        <begin position="383"/>
        <end position="492"/>
    </location>
</feature>
<accession>A0AAV2TTU8</accession>
<name>A0AAV2TTU8_CALDB</name>
<evidence type="ECO:0000313" key="2">
    <source>
        <dbReference type="EMBL" id="CAL5140501.1"/>
    </source>
</evidence>
<feature type="compositionally biased region" description="Polar residues" evidence="1">
    <location>
        <begin position="30"/>
        <end position="39"/>
    </location>
</feature>
<protein>
    <submittedName>
        <fullName evidence="2">Uncharacterized protein</fullName>
    </submittedName>
</protein>
<feature type="region of interest" description="Disordered" evidence="1">
    <location>
        <begin position="513"/>
        <end position="596"/>
    </location>
</feature>
<feature type="region of interest" description="Disordered" evidence="1">
    <location>
        <begin position="1"/>
        <end position="52"/>
    </location>
</feature>
<proteinExistence type="predicted"/>
<feature type="compositionally biased region" description="Low complexity" evidence="1">
    <location>
        <begin position="189"/>
        <end position="198"/>
    </location>
</feature>
<sequence>MTEYEANDEDLTPSAVKQTNIQPRLLPRSPENTSPTKESASVEEHHQFSTNSTWNDECIRAKNWGLPFSRNRLHHGDENSNTNVTNHGVLPGLALAKTSTTDPHCDSRQMSTTTELVEFFPKPVVLERTARQKQISDDRFCQDAYKYCDIWNISRGSPCFQTSNSGKYPSMWRPSKLECGTEEDEESENSTSSCSNLGQTPQEQSISPVSHRLSLQEAKELVAEVPGVRSYLSSTSVVFPNESGERNDAILMASESIKPKRKCSSALYASKRFYTTGDSVVGLQPFLYVGVVVNSERSKKDTVNPKDNSLHDPQKGSSTQRASPSSDFVPLSSTSRGDRISIKPPWNFSTKYERRAPPRYEHTPYVKPDPDYMRERASETGWDFSPKIARNDPPSLRSSFRDDEWALDPQDPEESGGVKRWDTPFMLPELSPSSNDAWTMENRRRSNNPTSQWNLDQRSSRKYSNSPRVSLEYMDPENLNKSSGPVSSEGWNTLPRLSAVDPSLLRPIHSSNFEYESTPRSSNKYRTSLRSEKSDTAKLKTTDQDQGGSLDEHNLSGGAVNDQNIPDRPPKISDQEPNNATDPQWHTNYNSRKSRTRKAVKAEVAIEEEHGILGPATTNYTEYTVPEIKQIPEIYDATVESLSAQYDLDKQRLSGISADVPAHENNQIPTEDDQVVQKPGVQMGSGELRLTPMQISERVDVPYEIQSILNLPPEDELIEHPVTEESRKLLQIERSENVPDSVVDPSKPQTAPIELKTVPGRLAETAQTSTEPGSKKSSESAYHSDALSQKVRESIKVKQDDVIVRELPPENVPATPHAPMTSVSEAVQVPEDTDPMLATIIPLEDLATYPISLPASVTSYLKPNRKTTLIVTQNDNLVQEIKKRPNTISGIPSVLPEAVKQPINYGPSYSGISSGGMFQYVSMATTPMFSEISSNSSYSVARRTSARIMLSMEGKVPSTSSEDLRHSPAVLSQPVEFKPVSTKLSSFKDIQPADKPATIASEGILIRPTDSIISVSIGIGHAQGPGTRSLGNGVIVTTVPSDPHTPLDSRPLPNLTISSPAVQAVPTQMNKPHVSAVSSVSMLKEPVDSPHSETVRTENEHFPLPMTTSPTPPPVLDPTVDQVESYADSEYASEAPPAAVDTDLSGLQSPLNQALVHNTKPIPIESRPNQLNYVSNMHIRPSREPNNYIYAQAFQNQQAFGPHYSTHMPGVDQSFPHSVPVHSTITNQPLPGDAGAAGIPGQMAKLPTEGGSQGLPRSLQTRKTREQVNRRITWDWKRDFVPAADEGGIKTGQEIGSMEMKDAYEIVKETSLLTEGFRPPFSLGEHPSVLISLPNDPGLSCEMKVGNFTEIRTTSNTESPGPRGAECPDLSESSGKKGRCMSFRKKSRRKSAT</sequence>
<comment type="caution">
    <text evidence="2">The sequence shown here is derived from an EMBL/GenBank/DDBJ whole genome shotgun (WGS) entry which is preliminary data.</text>
</comment>
<feature type="compositionally biased region" description="Polar residues" evidence="1">
    <location>
        <begin position="575"/>
        <end position="591"/>
    </location>
</feature>
<feature type="compositionally biased region" description="Basic and acidic residues" evidence="1">
    <location>
        <begin position="297"/>
        <end position="314"/>
    </location>
</feature>
<gene>
    <name evidence="2" type="ORF">CDAUBV1_LOCUS15817</name>
</gene>
<evidence type="ECO:0000256" key="1">
    <source>
        <dbReference type="SAM" id="MobiDB-lite"/>
    </source>
</evidence>
<feature type="compositionally biased region" description="Basic residues" evidence="1">
    <location>
        <begin position="1376"/>
        <end position="1393"/>
    </location>
</feature>
<feature type="compositionally biased region" description="Acidic residues" evidence="1">
    <location>
        <begin position="1"/>
        <end position="11"/>
    </location>
</feature>
<feature type="compositionally biased region" description="Polar residues" evidence="1">
    <location>
        <begin position="447"/>
        <end position="468"/>
    </location>
</feature>
<feature type="region of interest" description="Disordered" evidence="1">
    <location>
        <begin position="297"/>
        <end position="344"/>
    </location>
</feature>
<feature type="compositionally biased region" description="Basic and acidic residues" evidence="1">
    <location>
        <begin position="529"/>
        <end position="543"/>
    </location>
</feature>
<feature type="compositionally biased region" description="Polar residues" evidence="1">
    <location>
        <begin position="479"/>
        <end position="491"/>
    </location>
</feature>
<feature type="region of interest" description="Disordered" evidence="1">
    <location>
        <begin position="1352"/>
        <end position="1393"/>
    </location>
</feature>
<feature type="compositionally biased region" description="Polar residues" evidence="1">
    <location>
        <begin position="315"/>
        <end position="335"/>
    </location>
</feature>
<dbReference type="EMBL" id="CAXLJL010000723">
    <property type="protein sequence ID" value="CAL5140501.1"/>
    <property type="molecule type" value="Genomic_DNA"/>
</dbReference>
<feature type="region of interest" description="Disordered" evidence="1">
    <location>
        <begin position="736"/>
        <end position="787"/>
    </location>
</feature>
<organism evidence="2 3">
    <name type="scientific">Calicophoron daubneyi</name>
    <name type="common">Rumen fluke</name>
    <name type="synonym">Paramphistomum daubneyi</name>
    <dbReference type="NCBI Taxonomy" id="300641"/>
    <lineage>
        <taxon>Eukaryota</taxon>
        <taxon>Metazoa</taxon>
        <taxon>Spiralia</taxon>
        <taxon>Lophotrochozoa</taxon>
        <taxon>Platyhelminthes</taxon>
        <taxon>Trematoda</taxon>
        <taxon>Digenea</taxon>
        <taxon>Plagiorchiida</taxon>
        <taxon>Pronocephalata</taxon>
        <taxon>Paramphistomoidea</taxon>
        <taxon>Paramphistomidae</taxon>
        <taxon>Calicophoron</taxon>
    </lineage>
</organism>